<gene>
    <name evidence="10" type="ORF">J1777_00680</name>
</gene>
<keyword evidence="5" id="KW-0720">Serine protease</keyword>
<dbReference type="Gene3D" id="3.40.50.10740">
    <property type="entry name" value="Class I glutamine amidotransferase-like"/>
    <property type="match status" value="1"/>
</dbReference>
<dbReference type="EMBL" id="JAFNME010000001">
    <property type="protein sequence ID" value="MBO1248357.1"/>
    <property type="molecule type" value="Genomic_DNA"/>
</dbReference>
<evidence type="ECO:0000256" key="1">
    <source>
        <dbReference type="ARBA" id="ARBA00010233"/>
    </source>
</evidence>
<dbReference type="InterPro" id="IPR040921">
    <property type="entry name" value="Peptidase_S66C"/>
</dbReference>
<dbReference type="InterPro" id="IPR029062">
    <property type="entry name" value="Class_I_gatase-like"/>
</dbReference>
<evidence type="ECO:0000256" key="7">
    <source>
        <dbReference type="SAM" id="MobiDB-lite"/>
    </source>
</evidence>
<evidence type="ECO:0000256" key="4">
    <source>
        <dbReference type="ARBA" id="ARBA00022801"/>
    </source>
</evidence>
<keyword evidence="2" id="KW-0121">Carboxypeptidase</keyword>
<keyword evidence="11" id="KW-1185">Reference proteome</keyword>
<dbReference type="GO" id="GO:0004180">
    <property type="term" value="F:carboxypeptidase activity"/>
    <property type="evidence" value="ECO:0007669"/>
    <property type="project" value="UniProtKB-KW"/>
</dbReference>
<feature type="compositionally biased region" description="Basic and acidic residues" evidence="7">
    <location>
        <begin position="1"/>
        <end position="16"/>
    </location>
</feature>
<evidence type="ECO:0000259" key="8">
    <source>
        <dbReference type="Pfam" id="PF02016"/>
    </source>
</evidence>
<keyword evidence="3" id="KW-0645">Protease</keyword>
<name>A0A939KAJ2_9BURK</name>
<dbReference type="RefSeq" id="WP_207573914.1">
    <property type="nucleotide sequence ID" value="NZ_JAFNME010000001.1"/>
</dbReference>
<protein>
    <submittedName>
        <fullName evidence="10">LD-carboxypeptidase</fullName>
    </submittedName>
</protein>
<dbReference type="Pfam" id="PF02016">
    <property type="entry name" value="Peptidase_S66"/>
    <property type="match status" value="1"/>
</dbReference>
<evidence type="ECO:0000313" key="10">
    <source>
        <dbReference type="EMBL" id="MBO1248357.1"/>
    </source>
</evidence>
<comment type="similarity">
    <text evidence="1">Belongs to the peptidase S66 family.</text>
</comment>
<keyword evidence="4" id="KW-0378">Hydrolase</keyword>
<feature type="region of interest" description="Disordered" evidence="7">
    <location>
        <begin position="1"/>
        <end position="30"/>
    </location>
</feature>
<dbReference type="PANTHER" id="PTHR30237:SF2">
    <property type="entry name" value="MUREIN TETRAPEPTIDE CARBOXYPEPTIDASE"/>
    <property type="match status" value="1"/>
</dbReference>
<reference evidence="10" key="1">
    <citation type="submission" date="2021-03" db="EMBL/GenBank/DDBJ databases">
        <title>Comamonas denitrificans.</title>
        <authorList>
            <person name="Finster K."/>
        </authorList>
    </citation>
    <scope>NUCLEOTIDE SEQUENCE</scope>
    <source>
        <strain evidence="10">MM2021_4</strain>
    </source>
</reference>
<evidence type="ECO:0000256" key="6">
    <source>
        <dbReference type="PIRSR" id="PIRSR028757-1"/>
    </source>
</evidence>
<dbReference type="InterPro" id="IPR003507">
    <property type="entry name" value="S66_fam"/>
</dbReference>
<proteinExistence type="inferred from homology"/>
<accession>A0A939KAJ2</accession>
<comment type="caution">
    <text evidence="10">The sequence shown here is derived from an EMBL/GenBank/DDBJ whole genome shotgun (WGS) entry which is preliminary data.</text>
</comment>
<evidence type="ECO:0000259" key="9">
    <source>
        <dbReference type="Pfam" id="PF17676"/>
    </source>
</evidence>
<dbReference type="GO" id="GO:0008236">
    <property type="term" value="F:serine-type peptidase activity"/>
    <property type="evidence" value="ECO:0007669"/>
    <property type="project" value="UniProtKB-KW"/>
</dbReference>
<evidence type="ECO:0000313" key="11">
    <source>
        <dbReference type="Proteomes" id="UP000664731"/>
    </source>
</evidence>
<evidence type="ECO:0000256" key="3">
    <source>
        <dbReference type="ARBA" id="ARBA00022670"/>
    </source>
</evidence>
<dbReference type="PIRSF" id="PIRSF028757">
    <property type="entry name" value="LD-carboxypeptidase"/>
    <property type="match status" value="1"/>
</dbReference>
<dbReference type="InterPro" id="IPR027461">
    <property type="entry name" value="Carboxypeptidase_A_C_sf"/>
</dbReference>
<dbReference type="InterPro" id="IPR040449">
    <property type="entry name" value="Peptidase_S66_N"/>
</dbReference>
<dbReference type="InterPro" id="IPR027478">
    <property type="entry name" value="LdcA_N"/>
</dbReference>
<dbReference type="CDD" id="cd07025">
    <property type="entry name" value="Peptidase_S66"/>
    <property type="match status" value="1"/>
</dbReference>
<dbReference type="GO" id="GO:0006508">
    <property type="term" value="P:proteolysis"/>
    <property type="evidence" value="ECO:0007669"/>
    <property type="project" value="UniProtKB-KW"/>
</dbReference>
<feature type="active site" description="Charge relay system" evidence="6">
    <location>
        <position position="244"/>
    </location>
</feature>
<dbReference type="SUPFAM" id="SSF52317">
    <property type="entry name" value="Class I glutamine amidotransferase-like"/>
    <property type="match status" value="1"/>
</dbReference>
<feature type="active site" description="Nucleophile" evidence="6">
    <location>
        <position position="138"/>
    </location>
</feature>
<dbReference type="Proteomes" id="UP000664731">
    <property type="component" value="Unassembled WGS sequence"/>
</dbReference>
<feature type="active site" description="Charge relay system" evidence="6">
    <location>
        <position position="314"/>
    </location>
</feature>
<organism evidence="10 11">
    <name type="scientific">Comamonas denitrificans</name>
    <dbReference type="NCBI Taxonomy" id="117506"/>
    <lineage>
        <taxon>Bacteria</taxon>
        <taxon>Pseudomonadati</taxon>
        <taxon>Pseudomonadota</taxon>
        <taxon>Betaproteobacteria</taxon>
        <taxon>Burkholderiales</taxon>
        <taxon>Comamonadaceae</taxon>
        <taxon>Comamonas</taxon>
    </lineage>
</organism>
<evidence type="ECO:0000256" key="5">
    <source>
        <dbReference type="ARBA" id="ARBA00022825"/>
    </source>
</evidence>
<feature type="domain" description="LD-carboxypeptidase N-terminal" evidence="8">
    <location>
        <begin position="39"/>
        <end position="158"/>
    </location>
</feature>
<dbReference type="AlphaFoldDB" id="A0A939KAJ2"/>
<dbReference type="Gene3D" id="3.50.30.60">
    <property type="entry name" value="LD-carboxypeptidase A C-terminal domain-like"/>
    <property type="match status" value="1"/>
</dbReference>
<evidence type="ECO:0000256" key="2">
    <source>
        <dbReference type="ARBA" id="ARBA00022645"/>
    </source>
</evidence>
<dbReference type="SUPFAM" id="SSF141986">
    <property type="entry name" value="LD-carboxypeptidase A C-terminal domain-like"/>
    <property type="match status" value="1"/>
</dbReference>
<dbReference type="PANTHER" id="PTHR30237">
    <property type="entry name" value="MURAMOYLTETRAPEPTIDE CARBOXYPEPTIDASE"/>
    <property type="match status" value="1"/>
</dbReference>
<dbReference type="Pfam" id="PF17676">
    <property type="entry name" value="Peptidase_S66C"/>
    <property type="match status" value="1"/>
</dbReference>
<sequence length="343" mass="36662">MSSHHPAHDSQHGHDHAHSHHHPQACDCPHHHPTGTRHIYVYAPSGVIRDKAAFRRGVRRLEAMGHCVEVDADALARDQRFAGDDATRLAALHRAAASGADVALMARGGYGLTRLLPAIDYAAVAKAVSQGTQFVGMSDFTALQNALLAQTGAVSWAGPLLCADFGAKDGVDEICQAFFEDLLCGQGEGAGWRLPKERGAATAQPEGVDIPGAAILWGSNLAVLVSLLGTPYFPQIDGGILFLEDVGEHPYRIERMLTQLLHAGVLARQKAIVLGQFTDYSLSRHDAGFKLQTVVDRLRGQVACPVLTGLPFGHVPTKVLLPVGATVSLSVQGREALLYWGHV</sequence>
<feature type="domain" description="LD-carboxypeptidase C-terminal" evidence="9">
    <location>
        <begin position="215"/>
        <end position="329"/>
    </location>
</feature>